<dbReference type="PRINTS" id="PR00162">
    <property type="entry name" value="RIESKE"/>
</dbReference>
<evidence type="ECO:0000256" key="1">
    <source>
        <dbReference type="ARBA" id="ARBA00022714"/>
    </source>
</evidence>
<keyword evidence="1" id="KW-0001">2Fe-2S</keyword>
<sequence length="197" mass="20671">MTEGDGCRVWNMKWRRRSMVGGGLALAAGLATGLAPGARAEDPSEMPPQPGDRLVFLTGPKKGTAIKPADLPLGGPQVQAYPASPEGVLREGSRLNLLIVARFDPAQLAPETLARATEGVVAYSGVCTHQACPVNAWSDEQKMAVCSCHGSTYDLRDGAKLVFGPAPHALAALPLKRADDVLVVADKFTSHVGGEMM</sequence>
<evidence type="ECO:0000256" key="5">
    <source>
        <dbReference type="ARBA" id="ARBA00023157"/>
    </source>
</evidence>
<keyword evidence="3" id="KW-0408">Iron</keyword>
<proteinExistence type="predicted"/>
<dbReference type="InterPro" id="IPR006311">
    <property type="entry name" value="TAT_signal"/>
</dbReference>
<evidence type="ECO:0000256" key="2">
    <source>
        <dbReference type="ARBA" id="ARBA00022723"/>
    </source>
</evidence>
<dbReference type="PROSITE" id="PS51296">
    <property type="entry name" value="RIESKE"/>
    <property type="match status" value="1"/>
</dbReference>
<dbReference type="EMBL" id="DTQM01000063">
    <property type="protein sequence ID" value="HGC42251.1"/>
    <property type="molecule type" value="Genomic_DNA"/>
</dbReference>
<evidence type="ECO:0000256" key="3">
    <source>
        <dbReference type="ARBA" id="ARBA00023004"/>
    </source>
</evidence>
<comment type="caution">
    <text evidence="9">The sequence shown here is derived from an EMBL/GenBank/DDBJ whole genome shotgun (WGS) entry which is preliminary data.</text>
</comment>
<dbReference type="AlphaFoldDB" id="A0A8J4M523"/>
<dbReference type="PROSITE" id="PS51318">
    <property type="entry name" value="TAT"/>
    <property type="match status" value="1"/>
</dbReference>
<feature type="domain" description="Rieske" evidence="8">
    <location>
        <begin position="110"/>
        <end position="184"/>
    </location>
</feature>
<keyword evidence="5" id="KW-1015">Disulfide bond</keyword>
<organism evidence="9">
    <name type="scientific">Acidicaldus sp</name>
    <dbReference type="NCBI Taxonomy" id="1872105"/>
    <lineage>
        <taxon>Bacteria</taxon>
        <taxon>Pseudomonadati</taxon>
        <taxon>Pseudomonadota</taxon>
        <taxon>Alphaproteobacteria</taxon>
        <taxon>Acetobacterales</taxon>
        <taxon>Acetobacteraceae</taxon>
        <taxon>Acidicaldus</taxon>
    </lineage>
</organism>
<keyword evidence="7" id="KW-0732">Signal</keyword>
<feature type="signal peptide" evidence="7">
    <location>
        <begin position="1"/>
        <end position="40"/>
    </location>
</feature>
<keyword evidence="4" id="KW-0411">Iron-sulfur</keyword>
<gene>
    <name evidence="9" type="ORF">ENY07_03375</name>
</gene>
<feature type="chain" id="PRO_5035174278" evidence="7">
    <location>
        <begin position="41"/>
        <end position="197"/>
    </location>
</feature>
<name>A0A8J4M523_9PROT</name>
<protein>
    <submittedName>
        <fullName evidence="9">Rieske (2Fe-2S) protein</fullName>
    </submittedName>
</protein>
<dbReference type="GO" id="GO:0046872">
    <property type="term" value="F:metal ion binding"/>
    <property type="evidence" value="ECO:0007669"/>
    <property type="project" value="UniProtKB-KW"/>
</dbReference>
<dbReference type="InterPro" id="IPR005805">
    <property type="entry name" value="Rieske_Fe-S_prot_C"/>
</dbReference>
<dbReference type="InterPro" id="IPR014349">
    <property type="entry name" value="Rieske_Fe-S_prot"/>
</dbReference>
<evidence type="ECO:0000256" key="4">
    <source>
        <dbReference type="ARBA" id="ARBA00023014"/>
    </source>
</evidence>
<dbReference type="SUPFAM" id="SSF50022">
    <property type="entry name" value="ISP domain"/>
    <property type="match status" value="1"/>
</dbReference>
<evidence type="ECO:0000259" key="8">
    <source>
        <dbReference type="PROSITE" id="PS51296"/>
    </source>
</evidence>
<reference evidence="9" key="1">
    <citation type="journal article" date="2020" name="mSystems">
        <title>Genome- and Community-Level Interaction Insights into Carbon Utilization and Element Cycling Functions of Hydrothermarchaeota in Hydrothermal Sediment.</title>
        <authorList>
            <person name="Zhou Z."/>
            <person name="Liu Y."/>
            <person name="Xu W."/>
            <person name="Pan J."/>
            <person name="Luo Z.H."/>
            <person name="Li M."/>
        </authorList>
    </citation>
    <scope>NUCLEOTIDE SEQUENCE</scope>
    <source>
        <strain evidence="9">SpSt-997</strain>
    </source>
</reference>
<dbReference type="GO" id="GO:0016020">
    <property type="term" value="C:membrane"/>
    <property type="evidence" value="ECO:0007669"/>
    <property type="project" value="InterPro"/>
</dbReference>
<evidence type="ECO:0000256" key="7">
    <source>
        <dbReference type="SAM" id="SignalP"/>
    </source>
</evidence>
<keyword evidence="2" id="KW-0479">Metal-binding</keyword>
<dbReference type="PANTHER" id="PTHR10134">
    <property type="entry name" value="CYTOCHROME B-C1 COMPLEX SUBUNIT RIESKE, MITOCHONDRIAL"/>
    <property type="match status" value="1"/>
</dbReference>
<dbReference type="CDD" id="cd03467">
    <property type="entry name" value="Rieske"/>
    <property type="match status" value="1"/>
</dbReference>
<dbReference type="GO" id="GO:0051537">
    <property type="term" value="F:2 iron, 2 sulfur cluster binding"/>
    <property type="evidence" value="ECO:0007669"/>
    <property type="project" value="UniProtKB-KW"/>
</dbReference>
<accession>A0A8J4M523</accession>
<evidence type="ECO:0000256" key="6">
    <source>
        <dbReference type="ARBA" id="ARBA00034078"/>
    </source>
</evidence>
<dbReference type="Gene3D" id="2.102.10.10">
    <property type="entry name" value="Rieske [2Fe-2S] iron-sulphur domain"/>
    <property type="match status" value="1"/>
</dbReference>
<evidence type="ECO:0000313" key="9">
    <source>
        <dbReference type="EMBL" id="HGC42251.1"/>
    </source>
</evidence>
<dbReference type="InterPro" id="IPR017941">
    <property type="entry name" value="Rieske_2Fe-2S"/>
</dbReference>
<comment type="cofactor">
    <cofactor evidence="6">
        <name>[2Fe-2S] cluster</name>
        <dbReference type="ChEBI" id="CHEBI:190135"/>
    </cofactor>
</comment>
<dbReference type="InterPro" id="IPR036922">
    <property type="entry name" value="Rieske_2Fe-2S_sf"/>
</dbReference>
<dbReference type="Pfam" id="PF00355">
    <property type="entry name" value="Rieske"/>
    <property type="match status" value="1"/>
</dbReference>